<proteinExistence type="predicted"/>
<sequence>MKGSMAMKKLLHVVRAAILIAILPSAGFAHVIWINATDFSPAFHQKFGAATKIYFGYGHRYPVDDFLPADHLSEFVLIGPDGGKNSVELDNKAGFLETRITFKQPGQYIVAASLRPGFYTMYTAGDEIRHKLGPKSGLEAVIVSQYFEQYTKSLINVGEATGESFLSPVGHRMEIVPLSNPYSLRGNLGDTMDVKVLLDGKPAKFCDVFATYNGFSNTDDFAFATKTDANGIANIRLTHWGNWLVKATMKVPPTAEMRDQCNDMHYTATLTFEID</sequence>
<dbReference type="EMBL" id="CP040098">
    <property type="protein sequence ID" value="QCQ22587.1"/>
    <property type="molecule type" value="Genomic_DNA"/>
</dbReference>
<dbReference type="Pfam" id="PF10670">
    <property type="entry name" value="DUF4198"/>
    <property type="match status" value="1"/>
</dbReference>
<keyword evidence="2" id="KW-1185">Reference proteome</keyword>
<evidence type="ECO:0000313" key="2">
    <source>
        <dbReference type="Proteomes" id="UP000298602"/>
    </source>
</evidence>
<protein>
    <submittedName>
        <fullName evidence="1">DUF4198 domain-containing protein</fullName>
    </submittedName>
</protein>
<dbReference type="KEGG" id="dax:FDQ92_10665"/>
<dbReference type="Proteomes" id="UP000298602">
    <property type="component" value="Chromosome"/>
</dbReference>
<name>A0A4P8L3Q0_9BACT</name>
<reference evidence="1 2" key="1">
    <citation type="submission" date="2019-05" db="EMBL/GenBank/DDBJ databases">
        <title>The Complete Genome Sequence of the n-alkane-degrading Desulfoglaeba alkanexedens ALDC reveals multiple alkylsuccinate synthase gene clusters.</title>
        <authorList>
            <person name="Callaghan A.V."/>
            <person name="Davidova I.A."/>
            <person name="Duncan K.E."/>
            <person name="Morris B."/>
            <person name="McInerney M.J."/>
        </authorList>
    </citation>
    <scope>NUCLEOTIDE SEQUENCE [LARGE SCALE GENOMIC DNA]</scope>
    <source>
        <strain evidence="1 2">ALDC</strain>
    </source>
</reference>
<dbReference type="AlphaFoldDB" id="A0A4P8L3Q0"/>
<gene>
    <name evidence="1" type="ORF">FDQ92_10665</name>
</gene>
<reference evidence="1 2" key="2">
    <citation type="submission" date="2019-05" db="EMBL/GenBank/DDBJ databases">
        <authorList>
            <person name="Suflita J.M."/>
            <person name="Marks C.R."/>
        </authorList>
    </citation>
    <scope>NUCLEOTIDE SEQUENCE [LARGE SCALE GENOMIC DNA]</scope>
    <source>
        <strain evidence="1 2">ALDC</strain>
    </source>
</reference>
<dbReference type="OrthoDB" id="3034796at2"/>
<accession>A0A4P8L3Q0</accession>
<organism evidence="1 2">
    <name type="scientific">Desulfoglaeba alkanexedens ALDC</name>
    <dbReference type="NCBI Taxonomy" id="980445"/>
    <lineage>
        <taxon>Bacteria</taxon>
        <taxon>Pseudomonadati</taxon>
        <taxon>Thermodesulfobacteriota</taxon>
        <taxon>Syntrophobacteria</taxon>
        <taxon>Syntrophobacterales</taxon>
        <taxon>Syntrophobacteraceae</taxon>
        <taxon>Desulfoglaeba</taxon>
    </lineage>
</organism>
<evidence type="ECO:0000313" key="1">
    <source>
        <dbReference type="EMBL" id="QCQ22587.1"/>
    </source>
</evidence>
<dbReference type="InterPro" id="IPR019613">
    <property type="entry name" value="DUF4198"/>
</dbReference>